<dbReference type="EMBL" id="JACMSC010000007">
    <property type="protein sequence ID" value="KAG6515510.1"/>
    <property type="molecule type" value="Genomic_DNA"/>
</dbReference>
<reference evidence="4 5" key="1">
    <citation type="submission" date="2020-08" db="EMBL/GenBank/DDBJ databases">
        <title>Plant Genome Project.</title>
        <authorList>
            <person name="Zhang R.-G."/>
        </authorList>
    </citation>
    <scope>NUCLEOTIDE SEQUENCE [LARGE SCALE GENOMIC DNA]</scope>
    <source>
        <tissue evidence="4">Rhizome</tissue>
    </source>
</reference>
<protein>
    <recommendedName>
        <fullName evidence="6">Expansin-like A2</fullName>
    </recommendedName>
</protein>
<dbReference type="SMART" id="SM00837">
    <property type="entry name" value="DPBB_1"/>
    <property type="match status" value="1"/>
</dbReference>
<feature type="chain" id="PRO_5035180225" description="Expansin-like A2" evidence="1">
    <location>
        <begin position="22"/>
        <end position="254"/>
    </location>
</feature>
<sequence>MASHSIFFLFLLFLLSSSATALHARASHSSSLSDPSAGSCGYGPMALGFSGGCYVAAASSALYRGGVACGACFQVRCKNMKICRSEGVKVILTDLHGLNDTEWVVSRPAYSAMARPGMAKELRGLGVVDVEYERIPCDYSDRNLSIRVEEKSRRPDRLAFKFLYQGGQTDIVAVEVAKVGSSNWQFMNRVNGPVWSTDRAPAGPLQVRLVVTGGYDGKWVWSQKEVLPAEWRTGSVYDLGVQITDTAKEASSSS</sequence>
<dbReference type="PROSITE" id="PS50843">
    <property type="entry name" value="EXPANSIN_CBD"/>
    <property type="match status" value="1"/>
</dbReference>
<comment type="caution">
    <text evidence="4">The sequence shown here is derived from an EMBL/GenBank/DDBJ whole genome shotgun (WGS) entry which is preliminary data.</text>
</comment>
<organism evidence="4 5">
    <name type="scientific">Zingiber officinale</name>
    <name type="common">Ginger</name>
    <name type="synonym">Amomum zingiber</name>
    <dbReference type="NCBI Taxonomy" id="94328"/>
    <lineage>
        <taxon>Eukaryota</taxon>
        <taxon>Viridiplantae</taxon>
        <taxon>Streptophyta</taxon>
        <taxon>Embryophyta</taxon>
        <taxon>Tracheophyta</taxon>
        <taxon>Spermatophyta</taxon>
        <taxon>Magnoliopsida</taxon>
        <taxon>Liliopsida</taxon>
        <taxon>Zingiberales</taxon>
        <taxon>Zingiberaceae</taxon>
        <taxon>Zingiber</taxon>
    </lineage>
</organism>
<dbReference type="InterPro" id="IPR007112">
    <property type="entry name" value="Expansin/allergen_DPBB_dom"/>
</dbReference>
<keyword evidence="5" id="KW-1185">Reference proteome</keyword>
<dbReference type="OrthoDB" id="623266at2759"/>
<evidence type="ECO:0000256" key="1">
    <source>
        <dbReference type="SAM" id="SignalP"/>
    </source>
</evidence>
<name>A0A8J5HFZ1_ZINOF</name>
<evidence type="ECO:0000259" key="3">
    <source>
        <dbReference type="PROSITE" id="PS50843"/>
    </source>
</evidence>
<dbReference type="PANTHER" id="PTHR31692:SF4">
    <property type="entry name" value="EXPANSIN-LIKE A1-RELATED"/>
    <property type="match status" value="1"/>
</dbReference>
<evidence type="ECO:0008006" key="6">
    <source>
        <dbReference type="Google" id="ProtNLM"/>
    </source>
</evidence>
<dbReference type="AlphaFoldDB" id="A0A8J5HFZ1"/>
<feature type="domain" description="Expansin-like EG45" evidence="2">
    <location>
        <begin position="37"/>
        <end position="142"/>
    </location>
</feature>
<dbReference type="PROSITE" id="PS50842">
    <property type="entry name" value="EXPANSIN_EG45"/>
    <property type="match status" value="1"/>
</dbReference>
<gene>
    <name evidence="4" type="ORF">ZIOFF_025935</name>
</gene>
<dbReference type="InterPro" id="IPR009009">
    <property type="entry name" value="RlpA-like_DPBB"/>
</dbReference>
<dbReference type="Proteomes" id="UP000734854">
    <property type="component" value="Unassembled WGS sequence"/>
</dbReference>
<evidence type="ECO:0000313" key="5">
    <source>
        <dbReference type="Proteomes" id="UP000734854"/>
    </source>
</evidence>
<accession>A0A8J5HFZ1</accession>
<feature type="signal peptide" evidence="1">
    <location>
        <begin position="1"/>
        <end position="21"/>
    </location>
</feature>
<keyword evidence="1" id="KW-0732">Signal</keyword>
<dbReference type="Pfam" id="PF03330">
    <property type="entry name" value="DPBB_1"/>
    <property type="match status" value="1"/>
</dbReference>
<dbReference type="PANTHER" id="PTHR31692">
    <property type="entry name" value="EXPANSIN-B3"/>
    <property type="match status" value="1"/>
</dbReference>
<feature type="domain" description="Expansin-like CBD" evidence="3">
    <location>
        <begin position="156"/>
        <end position="239"/>
    </location>
</feature>
<dbReference type="Pfam" id="PF01357">
    <property type="entry name" value="Expansin_C"/>
    <property type="match status" value="1"/>
</dbReference>
<dbReference type="InterPro" id="IPR007117">
    <property type="entry name" value="Expansin_CBD"/>
</dbReference>
<proteinExistence type="predicted"/>
<evidence type="ECO:0000313" key="4">
    <source>
        <dbReference type="EMBL" id="KAG6515510.1"/>
    </source>
</evidence>
<evidence type="ECO:0000259" key="2">
    <source>
        <dbReference type="PROSITE" id="PS50842"/>
    </source>
</evidence>